<accession>A0A0F9M7H0</accession>
<keyword evidence="3" id="KW-0408">Iron</keyword>
<dbReference type="InterPro" id="IPR058240">
    <property type="entry name" value="rSAM_sf"/>
</dbReference>
<keyword evidence="4" id="KW-0411">Iron-sulfur</keyword>
<dbReference type="InterPro" id="IPR013785">
    <property type="entry name" value="Aldolase_TIM"/>
</dbReference>
<dbReference type="SFLD" id="SFLDS00029">
    <property type="entry name" value="Radical_SAM"/>
    <property type="match status" value="1"/>
</dbReference>
<name>A0A0F9M7H0_9ZZZZ</name>
<evidence type="ECO:0000313" key="6">
    <source>
        <dbReference type="EMBL" id="KKN03340.1"/>
    </source>
</evidence>
<evidence type="ECO:0000259" key="5">
    <source>
        <dbReference type="PROSITE" id="PS51918"/>
    </source>
</evidence>
<dbReference type="EMBL" id="LAZR01005044">
    <property type="protein sequence ID" value="KKN03340.1"/>
    <property type="molecule type" value="Genomic_DNA"/>
</dbReference>
<dbReference type="GO" id="GO:0046872">
    <property type="term" value="F:metal ion binding"/>
    <property type="evidence" value="ECO:0007669"/>
    <property type="project" value="UniProtKB-KW"/>
</dbReference>
<dbReference type="PROSITE" id="PS51918">
    <property type="entry name" value="RADICAL_SAM"/>
    <property type="match status" value="1"/>
</dbReference>
<dbReference type="Pfam" id="PF04055">
    <property type="entry name" value="Radical_SAM"/>
    <property type="match status" value="1"/>
</dbReference>
<proteinExistence type="predicted"/>
<organism evidence="6">
    <name type="scientific">marine sediment metagenome</name>
    <dbReference type="NCBI Taxonomy" id="412755"/>
    <lineage>
        <taxon>unclassified sequences</taxon>
        <taxon>metagenomes</taxon>
        <taxon>ecological metagenomes</taxon>
    </lineage>
</organism>
<dbReference type="PANTHER" id="PTHR11228:SF7">
    <property type="entry name" value="PQQA PEPTIDE CYCLASE"/>
    <property type="match status" value="1"/>
</dbReference>
<dbReference type="InterPro" id="IPR007197">
    <property type="entry name" value="rSAM"/>
</dbReference>
<comment type="caution">
    <text evidence="6">The sequence shown here is derived from an EMBL/GenBank/DDBJ whole genome shotgun (WGS) entry which is preliminary data.</text>
</comment>
<sequence length="434" mass="48825">PGHMGYEFGWECFVLSDPGPKMDYFIAQVYQAIVKEMGEDLAAVIISELVGKKMEVEEIEGAYVDHQSHLGFPRDAYTKRLSTAFIKDFRDYLQRPDIMVLGGNDNGDDPDEWGEHKTRDTIDWELRMLGEVDGSNYLAKKSGHWWTLFNQVTGAKLRLSFDKKPNELLRSATPELVDLKITNYCPANCAFCYQDSTIAGNHADYETIETYLEVLSARGVFEIAIGGGEPTLHPDFPAILKRARELDIIPNFTTFIRPDKWSHEVLRAVREYAGSYALSLDNHYDVKNIAGLNDAFGLRGVAHFVVGAHYSDKISYVIEECKEHGLPLTLLGFKNVGRGADFEEKEQDITPKILLSAGRLSVDTAFVEQYKDVLDAAEIPDILVVEGEGRFSMYLDAVEGTAAISSYHDAPLIEYVPNIWSAKKLDEAWGRIYQ</sequence>
<dbReference type="SUPFAM" id="SSF102114">
    <property type="entry name" value="Radical SAM enzymes"/>
    <property type="match status" value="1"/>
</dbReference>
<evidence type="ECO:0000256" key="1">
    <source>
        <dbReference type="ARBA" id="ARBA00022691"/>
    </source>
</evidence>
<reference evidence="6" key="1">
    <citation type="journal article" date="2015" name="Nature">
        <title>Complex archaea that bridge the gap between prokaryotes and eukaryotes.</title>
        <authorList>
            <person name="Spang A."/>
            <person name="Saw J.H."/>
            <person name="Jorgensen S.L."/>
            <person name="Zaremba-Niedzwiedzka K."/>
            <person name="Martijn J."/>
            <person name="Lind A.E."/>
            <person name="van Eijk R."/>
            <person name="Schleper C."/>
            <person name="Guy L."/>
            <person name="Ettema T.J."/>
        </authorList>
    </citation>
    <scope>NUCLEOTIDE SEQUENCE</scope>
</reference>
<feature type="non-terminal residue" evidence="6">
    <location>
        <position position="1"/>
    </location>
</feature>
<keyword evidence="2" id="KW-0479">Metal-binding</keyword>
<dbReference type="Gene3D" id="3.20.20.70">
    <property type="entry name" value="Aldolase class I"/>
    <property type="match status" value="1"/>
</dbReference>
<evidence type="ECO:0000256" key="4">
    <source>
        <dbReference type="ARBA" id="ARBA00023014"/>
    </source>
</evidence>
<dbReference type="CDD" id="cd01335">
    <property type="entry name" value="Radical_SAM"/>
    <property type="match status" value="1"/>
</dbReference>
<dbReference type="GO" id="GO:0051536">
    <property type="term" value="F:iron-sulfur cluster binding"/>
    <property type="evidence" value="ECO:0007669"/>
    <property type="project" value="UniProtKB-KW"/>
</dbReference>
<keyword evidence="1" id="KW-0949">S-adenosyl-L-methionine</keyword>
<dbReference type="GO" id="GO:0003824">
    <property type="term" value="F:catalytic activity"/>
    <property type="evidence" value="ECO:0007669"/>
    <property type="project" value="InterPro"/>
</dbReference>
<dbReference type="PANTHER" id="PTHR11228">
    <property type="entry name" value="RADICAL SAM DOMAIN PROTEIN"/>
    <property type="match status" value="1"/>
</dbReference>
<protein>
    <recommendedName>
        <fullName evidence="5">Radical SAM core domain-containing protein</fullName>
    </recommendedName>
</protein>
<dbReference type="AlphaFoldDB" id="A0A0F9M7H0"/>
<dbReference type="InterPro" id="IPR050377">
    <property type="entry name" value="Radical_SAM_PqqE_MftC-like"/>
</dbReference>
<feature type="domain" description="Radical SAM core" evidence="5">
    <location>
        <begin position="171"/>
        <end position="371"/>
    </location>
</feature>
<evidence type="ECO:0000256" key="2">
    <source>
        <dbReference type="ARBA" id="ARBA00022723"/>
    </source>
</evidence>
<evidence type="ECO:0000256" key="3">
    <source>
        <dbReference type="ARBA" id="ARBA00023004"/>
    </source>
</evidence>
<gene>
    <name evidence="6" type="ORF">LCGC14_1108610</name>
</gene>